<evidence type="ECO:0000313" key="7">
    <source>
        <dbReference type="Proteomes" id="UP000605848"/>
    </source>
</evidence>
<dbReference type="EMBL" id="JAEQMY010000012">
    <property type="protein sequence ID" value="MBL0404449.1"/>
    <property type="molecule type" value="Genomic_DNA"/>
</dbReference>
<evidence type="ECO:0000256" key="3">
    <source>
        <dbReference type="HAMAP-Rule" id="MF_01121"/>
    </source>
</evidence>
<dbReference type="Gene3D" id="3.30.1600.10">
    <property type="entry name" value="SIR2/SIRT2 'Small Domain"/>
    <property type="match status" value="1"/>
</dbReference>
<dbReference type="HAMAP" id="MF_01121">
    <property type="entry name" value="Sirtuin_ClassIII"/>
    <property type="match status" value="1"/>
</dbReference>
<dbReference type="SUPFAM" id="SSF52467">
    <property type="entry name" value="DHS-like NAD/FAD-binding domain"/>
    <property type="match status" value="1"/>
</dbReference>
<evidence type="ECO:0000313" key="6">
    <source>
        <dbReference type="EMBL" id="MBL0404449.1"/>
    </source>
</evidence>
<feature type="active site" description="Proton acceptor" evidence="3 4">
    <location>
        <position position="108"/>
    </location>
</feature>
<dbReference type="InterPro" id="IPR027546">
    <property type="entry name" value="Sirtuin_class_III"/>
</dbReference>
<sequence length="238" mass="26014">MNIFVLTGAGVSAESGLGTFRDKTGLWTRFDPMKLATPGAFALNPDEVHTFYNLRRRNLLEASPNPAHVALARLEAELGKRKSRLFLVTQNIDDLHERAGSQCVTHMHGELLKARCTACDAVGSYIDDLGVDDRCPHCGQPGSLRPHVVWFGEYPLHMATIDEALQNTDLFVSIGTSGSVYPAAGFVKQAKDQGIRTCEINLEPSDNAALFDEAYYGPASQAVADWVEKIIEVVTPAR</sequence>
<comment type="caution">
    <text evidence="3">Lacks conserved residue(s) required for the propagation of feature annotation.</text>
</comment>
<comment type="subcellular location">
    <subcellularLocation>
        <location evidence="3">Cytoplasm</location>
    </subcellularLocation>
</comment>
<dbReference type="InterPro" id="IPR050134">
    <property type="entry name" value="NAD-dep_sirtuin_deacylases"/>
</dbReference>
<dbReference type="InterPro" id="IPR029035">
    <property type="entry name" value="DHS-like_NAD/FAD-binding_dom"/>
</dbReference>
<keyword evidence="7" id="KW-1185">Reference proteome</keyword>
<comment type="function">
    <text evidence="3">NAD-dependent lysine deacetylase and desuccinylase that specifically removes acetyl and succinyl groups on target proteins. Modulates the activities of several proteins which are inactive in their acylated form.</text>
</comment>
<dbReference type="Pfam" id="PF02146">
    <property type="entry name" value="SIR2"/>
    <property type="match status" value="1"/>
</dbReference>
<feature type="domain" description="Deacetylase sirtuin-type" evidence="5">
    <location>
        <begin position="1"/>
        <end position="233"/>
    </location>
</feature>
<keyword evidence="3" id="KW-0963">Cytoplasm</keyword>
<dbReference type="CDD" id="cd01412">
    <property type="entry name" value="SIRT5_Af1_CobB"/>
    <property type="match status" value="1"/>
</dbReference>
<feature type="binding site" evidence="3 4">
    <location>
        <position position="116"/>
    </location>
    <ligand>
        <name>Zn(2+)</name>
        <dbReference type="ChEBI" id="CHEBI:29105"/>
    </ligand>
</feature>
<feature type="binding site" evidence="3 4">
    <location>
        <position position="135"/>
    </location>
    <ligand>
        <name>Zn(2+)</name>
        <dbReference type="ChEBI" id="CHEBI:29105"/>
    </ligand>
</feature>
<feature type="binding site" evidence="3 4">
    <location>
        <position position="119"/>
    </location>
    <ligand>
        <name>Zn(2+)</name>
        <dbReference type="ChEBI" id="CHEBI:29105"/>
    </ligand>
</feature>
<keyword evidence="1" id="KW-0808">Transferase</keyword>
<accession>A0A936ZCT1</accession>
<protein>
    <recommendedName>
        <fullName evidence="3">NAD-dependent protein deacylase</fullName>
        <ecNumber evidence="3">2.3.1.286</ecNumber>
    </recommendedName>
    <alternativeName>
        <fullName evidence="3">Regulatory protein SIR2 homolog</fullName>
    </alternativeName>
</protein>
<keyword evidence="3 4" id="KW-0479">Metal-binding</keyword>
<reference evidence="6" key="1">
    <citation type="submission" date="2021-01" db="EMBL/GenBank/DDBJ databases">
        <title>Microvirga sp.</title>
        <authorList>
            <person name="Kim M.K."/>
        </authorList>
    </citation>
    <scope>NUCLEOTIDE SEQUENCE</scope>
    <source>
        <strain evidence="6">5420S-16</strain>
    </source>
</reference>
<keyword evidence="3 4" id="KW-0862">Zinc</keyword>
<comment type="caution">
    <text evidence="6">The sequence shown here is derived from an EMBL/GenBank/DDBJ whole genome shotgun (WGS) entry which is preliminary data.</text>
</comment>
<dbReference type="GO" id="GO:0008270">
    <property type="term" value="F:zinc ion binding"/>
    <property type="evidence" value="ECO:0007669"/>
    <property type="project" value="UniProtKB-UniRule"/>
</dbReference>
<proteinExistence type="inferred from homology"/>
<feature type="binding site" evidence="3">
    <location>
        <begin position="8"/>
        <end position="27"/>
    </location>
    <ligand>
        <name>NAD(+)</name>
        <dbReference type="ChEBI" id="CHEBI:57540"/>
    </ligand>
</feature>
<feature type="binding site" evidence="3">
    <location>
        <begin position="175"/>
        <end position="177"/>
    </location>
    <ligand>
        <name>NAD(+)</name>
        <dbReference type="ChEBI" id="CHEBI:57540"/>
    </ligand>
</feature>
<dbReference type="GO" id="GO:0070403">
    <property type="term" value="F:NAD+ binding"/>
    <property type="evidence" value="ECO:0007669"/>
    <property type="project" value="UniProtKB-UniRule"/>
</dbReference>
<dbReference type="InterPro" id="IPR026591">
    <property type="entry name" value="Sirtuin_cat_small_dom_sf"/>
</dbReference>
<evidence type="ECO:0000256" key="4">
    <source>
        <dbReference type="PROSITE-ProRule" id="PRU00236"/>
    </source>
</evidence>
<keyword evidence="2 3" id="KW-0520">NAD</keyword>
<dbReference type="GO" id="GO:0036054">
    <property type="term" value="F:protein-malonyllysine demalonylase activity"/>
    <property type="evidence" value="ECO:0007669"/>
    <property type="project" value="InterPro"/>
</dbReference>
<feature type="binding site" evidence="3 4">
    <location>
        <position position="138"/>
    </location>
    <ligand>
        <name>Zn(2+)</name>
        <dbReference type="ChEBI" id="CHEBI:29105"/>
    </ligand>
</feature>
<evidence type="ECO:0000259" key="5">
    <source>
        <dbReference type="PROSITE" id="PS50305"/>
    </source>
</evidence>
<evidence type="ECO:0000256" key="1">
    <source>
        <dbReference type="ARBA" id="ARBA00022679"/>
    </source>
</evidence>
<comment type="catalytic activity">
    <reaction evidence="3">
        <text>N(6)-succinyl-L-lysyl-[protein] + NAD(+) + H2O = 2''-O-succinyl-ADP-D-ribose + nicotinamide + L-lysyl-[protein]</text>
        <dbReference type="Rhea" id="RHEA:47668"/>
        <dbReference type="Rhea" id="RHEA-COMP:9752"/>
        <dbReference type="Rhea" id="RHEA-COMP:11877"/>
        <dbReference type="ChEBI" id="CHEBI:15377"/>
        <dbReference type="ChEBI" id="CHEBI:17154"/>
        <dbReference type="ChEBI" id="CHEBI:29969"/>
        <dbReference type="ChEBI" id="CHEBI:57540"/>
        <dbReference type="ChEBI" id="CHEBI:87830"/>
        <dbReference type="ChEBI" id="CHEBI:87832"/>
    </reaction>
</comment>
<dbReference type="PANTHER" id="PTHR11085">
    <property type="entry name" value="NAD-DEPENDENT PROTEIN DEACYLASE SIRTUIN-5, MITOCHONDRIAL-RELATED"/>
    <property type="match status" value="1"/>
</dbReference>
<feature type="binding site" evidence="3">
    <location>
        <position position="52"/>
    </location>
    <ligand>
        <name>substrate</name>
    </ligand>
</feature>
<dbReference type="Gene3D" id="3.40.50.1220">
    <property type="entry name" value="TPP-binding domain"/>
    <property type="match status" value="1"/>
</dbReference>
<evidence type="ECO:0000256" key="2">
    <source>
        <dbReference type="ARBA" id="ARBA00023027"/>
    </source>
</evidence>
<dbReference type="RefSeq" id="WP_202059136.1">
    <property type="nucleotide sequence ID" value="NZ_JAEQMY010000012.1"/>
</dbReference>
<comment type="similarity">
    <text evidence="3">Belongs to the sirtuin family. Class III subfamily.</text>
</comment>
<dbReference type="PROSITE" id="PS50305">
    <property type="entry name" value="SIRTUIN"/>
    <property type="match status" value="1"/>
</dbReference>
<feature type="binding site" evidence="3">
    <location>
        <position position="55"/>
    </location>
    <ligand>
        <name>substrate</name>
    </ligand>
</feature>
<feature type="binding site" evidence="3">
    <location>
        <begin position="90"/>
        <end position="93"/>
    </location>
    <ligand>
        <name>NAD(+)</name>
        <dbReference type="ChEBI" id="CHEBI:57540"/>
    </ligand>
</feature>
<feature type="binding site" evidence="3">
    <location>
        <position position="219"/>
    </location>
    <ligand>
        <name>NAD(+)</name>
        <dbReference type="ChEBI" id="CHEBI:57540"/>
    </ligand>
</feature>
<dbReference type="GO" id="GO:0036055">
    <property type="term" value="F:protein-succinyllysine desuccinylase activity"/>
    <property type="evidence" value="ECO:0007669"/>
    <property type="project" value="UniProtKB-UniRule"/>
</dbReference>
<dbReference type="EC" id="2.3.1.286" evidence="3"/>
<dbReference type="Proteomes" id="UP000605848">
    <property type="component" value="Unassembled WGS sequence"/>
</dbReference>
<dbReference type="InterPro" id="IPR003000">
    <property type="entry name" value="Sirtuin"/>
</dbReference>
<dbReference type="InterPro" id="IPR026590">
    <property type="entry name" value="Ssirtuin_cat_dom"/>
</dbReference>
<dbReference type="PANTHER" id="PTHR11085:SF4">
    <property type="entry name" value="NAD-DEPENDENT PROTEIN DEACYLASE"/>
    <property type="match status" value="1"/>
</dbReference>
<name>A0A936ZCT1_9HYPH</name>
<organism evidence="6 7">
    <name type="scientific">Microvirga aerilata</name>
    <dbReference type="NCBI Taxonomy" id="670292"/>
    <lineage>
        <taxon>Bacteria</taxon>
        <taxon>Pseudomonadati</taxon>
        <taxon>Pseudomonadota</taxon>
        <taxon>Alphaproteobacteria</taxon>
        <taxon>Hyphomicrobiales</taxon>
        <taxon>Methylobacteriaceae</taxon>
        <taxon>Microvirga</taxon>
    </lineage>
</organism>
<dbReference type="GO" id="GO:0005737">
    <property type="term" value="C:cytoplasm"/>
    <property type="evidence" value="ECO:0007669"/>
    <property type="project" value="UniProtKB-SubCell"/>
</dbReference>
<comment type="domain">
    <text evidence="3">2 residues (Tyr-52 and Arg-55) present in a large hydrophobic pocket are probably involved in substrate specificity. They are important for desuccinylation activity, but dispensable for deacetylation activity.</text>
</comment>
<dbReference type="GO" id="GO:0017136">
    <property type="term" value="F:histone deacetylase activity, NAD-dependent"/>
    <property type="evidence" value="ECO:0007669"/>
    <property type="project" value="TreeGrafter"/>
</dbReference>
<comment type="cofactor">
    <cofactor evidence="3">
        <name>Zn(2+)</name>
        <dbReference type="ChEBI" id="CHEBI:29105"/>
    </cofactor>
    <text evidence="3">Binds 1 zinc ion per subunit.</text>
</comment>
<gene>
    <name evidence="3" type="primary">cobB</name>
    <name evidence="6" type="ORF">JKG68_10760</name>
</gene>
<comment type="catalytic activity">
    <reaction evidence="3">
        <text>N(6)-acetyl-L-lysyl-[protein] + NAD(+) + H2O = 2''-O-acetyl-ADP-D-ribose + nicotinamide + L-lysyl-[protein]</text>
        <dbReference type="Rhea" id="RHEA:43636"/>
        <dbReference type="Rhea" id="RHEA-COMP:9752"/>
        <dbReference type="Rhea" id="RHEA-COMP:10731"/>
        <dbReference type="ChEBI" id="CHEBI:15377"/>
        <dbReference type="ChEBI" id="CHEBI:17154"/>
        <dbReference type="ChEBI" id="CHEBI:29969"/>
        <dbReference type="ChEBI" id="CHEBI:57540"/>
        <dbReference type="ChEBI" id="CHEBI:61930"/>
        <dbReference type="ChEBI" id="CHEBI:83767"/>
        <dbReference type="EC" id="2.3.1.286"/>
    </reaction>
</comment>
<dbReference type="AlphaFoldDB" id="A0A936ZCT1"/>